<dbReference type="CDD" id="cd00156">
    <property type="entry name" value="REC"/>
    <property type="match status" value="1"/>
</dbReference>
<dbReference type="SUPFAM" id="SSF55874">
    <property type="entry name" value="ATPase domain of HSP90 chaperone/DNA topoisomerase II/histidine kinase"/>
    <property type="match status" value="1"/>
</dbReference>
<dbReference type="CDD" id="cd17574">
    <property type="entry name" value="REC_OmpR"/>
    <property type="match status" value="2"/>
</dbReference>
<dbReference type="RefSeq" id="WP_344615085.1">
    <property type="nucleotide sequence ID" value="NZ_BAAARV010000044.1"/>
</dbReference>
<sequence>MANAVLIVDDSLTVRMDLHEAFEEDGFRTVLCAGAAEAIAMLDAERFDVAVFDVRLPDGNGVDLLRRLRGDARHGETVVLLLSSAAEVHDRLRGLRTGADDYVGKPYDAPVVVARARELMRRGLSSAPRRHVLVIDDSRTFREMLRQTLEHAGYDVTTAASGEEGLRIAAARPPDAMIVDGVLPGIDGATVIRRVRLDAALRNVPCLLLTAADDYATELQILDAGADAFVRKQENLAVVLAKLNAVLRKGATALPLPGAGTARPARVLLVDADASYVDRMTPLMHEDGYEPTVARCADDALAMLAVEPADCTVIDLHLPEIDGRDLCDRIRAVPGLRDMPVIIIGNDDVLLECLAAGADDYVRRGDGTGTLRAHVRAHVRRQHLHEQNRRIRDELVRREMEAAEERAARRFAEARAQLVEELEWRNRELEAFSGSVSHDLRSPLQTILSYSELLAEGADPDTARQLDRIHAAGMRMNALIDALLQLARANRGQIRRSTVDLTALAEDVVDELRARDPGREVRVTVTPQMTAECDGNLVRAVYANLVGNAWKFTTRTAEPAIDIGGDGATFFIRDNGAGFPAEKADQLFRPFGRLHDAAEFPGTGIGLTTVQRIVDRHGGRVWASSEPGRGATFSFTLSTPNGPDGG</sequence>
<dbReference type="Gene3D" id="3.30.565.10">
    <property type="entry name" value="Histidine kinase-like ATPase, C-terminal domain"/>
    <property type="match status" value="1"/>
</dbReference>
<feature type="modified residue" description="4-aspartylphosphate" evidence="9">
    <location>
        <position position="53"/>
    </location>
</feature>
<dbReference type="SUPFAM" id="SSF52172">
    <property type="entry name" value="CheY-like"/>
    <property type="match status" value="3"/>
</dbReference>
<name>A0ABN3GQ64_9ACTN</name>
<keyword evidence="7" id="KW-0902">Two-component regulatory system</keyword>
<feature type="domain" description="Response regulatory" evidence="11">
    <location>
        <begin position="131"/>
        <end position="247"/>
    </location>
</feature>
<dbReference type="Gene3D" id="1.10.287.130">
    <property type="match status" value="1"/>
</dbReference>
<dbReference type="InterPro" id="IPR011006">
    <property type="entry name" value="CheY-like_superfamily"/>
</dbReference>
<dbReference type="SMART" id="SM00387">
    <property type="entry name" value="HATPase_c"/>
    <property type="match status" value="1"/>
</dbReference>
<dbReference type="PROSITE" id="PS50110">
    <property type="entry name" value="RESPONSE_REGULATORY"/>
    <property type="match status" value="3"/>
</dbReference>
<feature type="domain" description="Histidine kinase" evidence="10">
    <location>
        <begin position="435"/>
        <end position="641"/>
    </location>
</feature>
<comment type="caution">
    <text evidence="12">The sequence shown here is derived from an EMBL/GenBank/DDBJ whole genome shotgun (WGS) entry which is preliminary data.</text>
</comment>
<evidence type="ECO:0000256" key="8">
    <source>
        <dbReference type="ARBA" id="ARBA00039401"/>
    </source>
</evidence>
<protein>
    <recommendedName>
        <fullName evidence="8">Sensor-like histidine kinase SenX3</fullName>
        <ecNumber evidence="3">2.7.13.3</ecNumber>
    </recommendedName>
</protein>
<dbReference type="EC" id="2.7.13.3" evidence="3"/>
<keyword evidence="13" id="KW-1185">Reference proteome</keyword>
<dbReference type="SUPFAM" id="SSF47384">
    <property type="entry name" value="Homodimeric domain of signal transducing histidine kinase"/>
    <property type="match status" value="1"/>
</dbReference>
<dbReference type="Pfam" id="PF02518">
    <property type="entry name" value="HATPase_c"/>
    <property type="match status" value="1"/>
</dbReference>
<evidence type="ECO:0000256" key="5">
    <source>
        <dbReference type="ARBA" id="ARBA00022679"/>
    </source>
</evidence>
<dbReference type="Gene3D" id="3.40.50.2300">
    <property type="match status" value="3"/>
</dbReference>
<comment type="catalytic activity">
    <reaction evidence="1">
        <text>ATP + protein L-histidine = ADP + protein N-phospho-L-histidine.</text>
        <dbReference type="EC" id="2.7.13.3"/>
    </reaction>
</comment>
<dbReference type="PRINTS" id="PR00344">
    <property type="entry name" value="BCTRLSENSOR"/>
</dbReference>
<dbReference type="SMART" id="SM00448">
    <property type="entry name" value="REC"/>
    <property type="match status" value="3"/>
</dbReference>
<feature type="modified residue" description="4-aspartylphosphate" evidence="9">
    <location>
        <position position="315"/>
    </location>
</feature>
<comment type="subcellular location">
    <subcellularLocation>
        <location evidence="2">Cell membrane</location>
    </subcellularLocation>
</comment>
<dbReference type="InterPro" id="IPR004358">
    <property type="entry name" value="Sig_transdc_His_kin-like_C"/>
</dbReference>
<proteinExistence type="predicted"/>
<dbReference type="Pfam" id="PF00512">
    <property type="entry name" value="HisKA"/>
    <property type="match status" value="1"/>
</dbReference>
<dbReference type="InterPro" id="IPR005467">
    <property type="entry name" value="His_kinase_dom"/>
</dbReference>
<keyword evidence="5" id="KW-0808">Transferase</keyword>
<evidence type="ECO:0000259" key="10">
    <source>
        <dbReference type="PROSITE" id="PS50109"/>
    </source>
</evidence>
<keyword evidence="6" id="KW-0418">Kinase</keyword>
<dbReference type="InterPro" id="IPR003661">
    <property type="entry name" value="HisK_dim/P_dom"/>
</dbReference>
<keyword evidence="4 9" id="KW-0597">Phosphoprotein</keyword>
<evidence type="ECO:0000313" key="13">
    <source>
        <dbReference type="Proteomes" id="UP001501444"/>
    </source>
</evidence>
<evidence type="ECO:0000256" key="3">
    <source>
        <dbReference type="ARBA" id="ARBA00012438"/>
    </source>
</evidence>
<dbReference type="InterPro" id="IPR050351">
    <property type="entry name" value="BphY/WalK/GraS-like"/>
</dbReference>
<dbReference type="Pfam" id="PF00072">
    <property type="entry name" value="Response_reg"/>
    <property type="match status" value="3"/>
</dbReference>
<evidence type="ECO:0000256" key="6">
    <source>
        <dbReference type="ARBA" id="ARBA00022777"/>
    </source>
</evidence>
<dbReference type="InterPro" id="IPR003594">
    <property type="entry name" value="HATPase_dom"/>
</dbReference>
<dbReference type="Proteomes" id="UP001501444">
    <property type="component" value="Unassembled WGS sequence"/>
</dbReference>
<dbReference type="InterPro" id="IPR036097">
    <property type="entry name" value="HisK_dim/P_sf"/>
</dbReference>
<reference evidence="12 13" key="1">
    <citation type="journal article" date="2019" name="Int. J. Syst. Evol. Microbiol.">
        <title>The Global Catalogue of Microorganisms (GCM) 10K type strain sequencing project: providing services to taxonomists for standard genome sequencing and annotation.</title>
        <authorList>
            <consortium name="The Broad Institute Genomics Platform"/>
            <consortium name="The Broad Institute Genome Sequencing Center for Infectious Disease"/>
            <person name="Wu L."/>
            <person name="Ma J."/>
        </authorList>
    </citation>
    <scope>NUCLEOTIDE SEQUENCE [LARGE SCALE GENOMIC DNA]</scope>
    <source>
        <strain evidence="12 13">JCM 3272</strain>
    </source>
</reference>
<feature type="modified residue" description="4-aspartylphosphate" evidence="9">
    <location>
        <position position="180"/>
    </location>
</feature>
<feature type="domain" description="Response regulatory" evidence="11">
    <location>
        <begin position="4"/>
        <end position="120"/>
    </location>
</feature>
<evidence type="ECO:0000256" key="1">
    <source>
        <dbReference type="ARBA" id="ARBA00000085"/>
    </source>
</evidence>
<dbReference type="EMBL" id="BAAARV010000044">
    <property type="protein sequence ID" value="GAA2358134.1"/>
    <property type="molecule type" value="Genomic_DNA"/>
</dbReference>
<dbReference type="CDD" id="cd00082">
    <property type="entry name" value="HisKA"/>
    <property type="match status" value="1"/>
</dbReference>
<dbReference type="PROSITE" id="PS50109">
    <property type="entry name" value="HIS_KIN"/>
    <property type="match status" value="1"/>
</dbReference>
<accession>A0ABN3GQ64</accession>
<evidence type="ECO:0000256" key="4">
    <source>
        <dbReference type="ARBA" id="ARBA00022553"/>
    </source>
</evidence>
<dbReference type="InterPro" id="IPR036890">
    <property type="entry name" value="HATPase_C_sf"/>
</dbReference>
<dbReference type="SMART" id="SM00388">
    <property type="entry name" value="HisKA"/>
    <property type="match status" value="1"/>
</dbReference>
<gene>
    <name evidence="12" type="ORF">GCM10010170_051690</name>
</gene>
<evidence type="ECO:0000259" key="11">
    <source>
        <dbReference type="PROSITE" id="PS50110"/>
    </source>
</evidence>
<evidence type="ECO:0000256" key="7">
    <source>
        <dbReference type="ARBA" id="ARBA00023012"/>
    </source>
</evidence>
<organism evidence="12 13">
    <name type="scientific">Dactylosporangium salmoneum</name>
    <dbReference type="NCBI Taxonomy" id="53361"/>
    <lineage>
        <taxon>Bacteria</taxon>
        <taxon>Bacillati</taxon>
        <taxon>Actinomycetota</taxon>
        <taxon>Actinomycetes</taxon>
        <taxon>Micromonosporales</taxon>
        <taxon>Micromonosporaceae</taxon>
        <taxon>Dactylosporangium</taxon>
    </lineage>
</organism>
<evidence type="ECO:0000313" key="12">
    <source>
        <dbReference type="EMBL" id="GAA2358134.1"/>
    </source>
</evidence>
<dbReference type="PANTHER" id="PTHR42878:SF15">
    <property type="entry name" value="BACTERIOPHYTOCHROME"/>
    <property type="match status" value="1"/>
</dbReference>
<evidence type="ECO:0000256" key="2">
    <source>
        <dbReference type="ARBA" id="ARBA00004236"/>
    </source>
</evidence>
<evidence type="ECO:0000256" key="9">
    <source>
        <dbReference type="PROSITE-ProRule" id="PRU00169"/>
    </source>
</evidence>
<dbReference type="PANTHER" id="PTHR42878">
    <property type="entry name" value="TWO-COMPONENT HISTIDINE KINASE"/>
    <property type="match status" value="1"/>
</dbReference>
<feature type="domain" description="Response regulatory" evidence="11">
    <location>
        <begin position="266"/>
        <end position="379"/>
    </location>
</feature>
<dbReference type="InterPro" id="IPR001789">
    <property type="entry name" value="Sig_transdc_resp-reg_receiver"/>
</dbReference>